<evidence type="ECO:0000313" key="3">
    <source>
        <dbReference type="Proteomes" id="UP001642260"/>
    </source>
</evidence>
<organism evidence="2 3">
    <name type="scientific">Eruca vesicaria subsp. sativa</name>
    <name type="common">Garden rocket</name>
    <name type="synonym">Eruca sativa</name>
    <dbReference type="NCBI Taxonomy" id="29727"/>
    <lineage>
        <taxon>Eukaryota</taxon>
        <taxon>Viridiplantae</taxon>
        <taxon>Streptophyta</taxon>
        <taxon>Embryophyta</taxon>
        <taxon>Tracheophyta</taxon>
        <taxon>Spermatophyta</taxon>
        <taxon>Magnoliopsida</taxon>
        <taxon>eudicotyledons</taxon>
        <taxon>Gunneridae</taxon>
        <taxon>Pentapetalae</taxon>
        <taxon>rosids</taxon>
        <taxon>malvids</taxon>
        <taxon>Brassicales</taxon>
        <taxon>Brassicaceae</taxon>
        <taxon>Brassiceae</taxon>
        <taxon>Eruca</taxon>
    </lineage>
</organism>
<name>A0ABC8JDH0_ERUVS</name>
<feature type="transmembrane region" description="Helical" evidence="1">
    <location>
        <begin position="123"/>
        <end position="141"/>
    </location>
</feature>
<keyword evidence="1" id="KW-1133">Transmembrane helix</keyword>
<keyword evidence="3" id="KW-1185">Reference proteome</keyword>
<dbReference type="EMBL" id="CAKOAT010083377">
    <property type="protein sequence ID" value="CAH8315856.1"/>
    <property type="molecule type" value="Genomic_DNA"/>
</dbReference>
<keyword evidence="1" id="KW-0812">Transmembrane</keyword>
<dbReference type="AlphaFoldDB" id="A0ABC8JDH0"/>
<reference evidence="2 3" key="1">
    <citation type="submission" date="2022-03" db="EMBL/GenBank/DDBJ databases">
        <authorList>
            <person name="Macdonald S."/>
            <person name="Ahmed S."/>
            <person name="Newling K."/>
        </authorList>
    </citation>
    <scope>NUCLEOTIDE SEQUENCE [LARGE SCALE GENOMIC DNA]</scope>
</reference>
<evidence type="ECO:0000256" key="1">
    <source>
        <dbReference type="SAM" id="Phobius"/>
    </source>
</evidence>
<comment type="caution">
    <text evidence="2">The sequence shown here is derived from an EMBL/GenBank/DDBJ whole genome shotgun (WGS) entry which is preliminary data.</text>
</comment>
<gene>
    <name evidence="2" type="ORF">ERUC_LOCUS7532</name>
</gene>
<evidence type="ECO:0000313" key="2">
    <source>
        <dbReference type="EMBL" id="CAH8315856.1"/>
    </source>
</evidence>
<sequence>MLSSATLTRKTPLSFNSLGLFGKNTSYFNRRRTLTEAGSSGASISFRYKNGRVNWSGLSGTMFGHMRRVSSVSGGNSGDSIGIGGHFCHGTWVFSQTILYLYLSKVVTASGLSGAVLRLLLDQFVFAPVFVGVFLSAVVTLEGKPSHVIPKLKQVGLL</sequence>
<feature type="transmembrane region" description="Helical" evidence="1">
    <location>
        <begin position="99"/>
        <end position="117"/>
    </location>
</feature>
<proteinExistence type="predicted"/>
<keyword evidence="1" id="KW-0472">Membrane</keyword>
<dbReference type="Proteomes" id="UP001642260">
    <property type="component" value="Unassembled WGS sequence"/>
</dbReference>
<protein>
    <submittedName>
        <fullName evidence="2">Uncharacterized protein</fullName>
    </submittedName>
</protein>
<accession>A0ABC8JDH0</accession>